<dbReference type="Proteomes" id="UP000228900">
    <property type="component" value="Unassembled WGS sequence"/>
</dbReference>
<protein>
    <submittedName>
        <fullName evidence="2">Uncharacterized protein</fullName>
    </submittedName>
</protein>
<feature type="transmembrane region" description="Helical" evidence="1">
    <location>
        <begin position="42"/>
        <end position="63"/>
    </location>
</feature>
<sequence>MENNKTSDKPLVAAGPVKKSMLGVDDLVSGSIKMYKQHFKKFMLMLLVSFTAYLPFYLISAWLAVNANMILGIILVILFLVALVALIYFGVRSQIG</sequence>
<name>A0A2M6WP45_9BACT</name>
<proteinExistence type="predicted"/>
<feature type="non-terminal residue" evidence="2">
    <location>
        <position position="96"/>
    </location>
</feature>
<reference evidence="3" key="1">
    <citation type="submission" date="2017-09" db="EMBL/GenBank/DDBJ databases">
        <title>Depth-based differentiation of microbial function through sediment-hosted aquifers and enrichment of novel symbionts in the deep terrestrial subsurface.</title>
        <authorList>
            <person name="Probst A.J."/>
            <person name="Ladd B."/>
            <person name="Jarett J.K."/>
            <person name="Geller-Mcgrath D.E."/>
            <person name="Sieber C.M.K."/>
            <person name="Emerson J.B."/>
            <person name="Anantharaman K."/>
            <person name="Thomas B.C."/>
            <person name="Malmstrom R."/>
            <person name="Stieglmeier M."/>
            <person name="Klingl A."/>
            <person name="Woyke T."/>
            <person name="Ryan C.M."/>
            <person name="Banfield J.F."/>
        </authorList>
    </citation>
    <scope>NUCLEOTIDE SEQUENCE [LARGE SCALE GENOMIC DNA]</scope>
</reference>
<accession>A0A2M6WP45</accession>
<gene>
    <name evidence="2" type="ORF">COT98_02945</name>
</gene>
<evidence type="ECO:0000313" key="3">
    <source>
        <dbReference type="Proteomes" id="UP000228900"/>
    </source>
</evidence>
<keyword evidence="1" id="KW-1133">Transmembrane helix</keyword>
<dbReference type="EMBL" id="PFAQ01000043">
    <property type="protein sequence ID" value="PIT94559.1"/>
    <property type="molecule type" value="Genomic_DNA"/>
</dbReference>
<organism evidence="2 3">
    <name type="scientific">Candidatus Falkowbacteria bacterium CG10_big_fil_rev_8_21_14_0_10_39_9</name>
    <dbReference type="NCBI Taxonomy" id="1974566"/>
    <lineage>
        <taxon>Bacteria</taxon>
        <taxon>Candidatus Falkowiibacteriota</taxon>
    </lineage>
</organism>
<keyword evidence="1" id="KW-0472">Membrane</keyword>
<evidence type="ECO:0000256" key="1">
    <source>
        <dbReference type="SAM" id="Phobius"/>
    </source>
</evidence>
<comment type="caution">
    <text evidence="2">The sequence shown here is derived from an EMBL/GenBank/DDBJ whole genome shotgun (WGS) entry which is preliminary data.</text>
</comment>
<dbReference type="AlphaFoldDB" id="A0A2M6WP45"/>
<feature type="transmembrane region" description="Helical" evidence="1">
    <location>
        <begin position="69"/>
        <end position="91"/>
    </location>
</feature>
<keyword evidence="1" id="KW-0812">Transmembrane</keyword>
<evidence type="ECO:0000313" key="2">
    <source>
        <dbReference type="EMBL" id="PIT94559.1"/>
    </source>
</evidence>